<protein>
    <submittedName>
        <fullName evidence="2">Uncharacterized protein</fullName>
    </submittedName>
</protein>
<feature type="region of interest" description="Disordered" evidence="1">
    <location>
        <begin position="1"/>
        <end position="32"/>
    </location>
</feature>
<dbReference type="AlphaFoldDB" id="A0A9P8BRF4"/>
<feature type="compositionally biased region" description="Pro residues" evidence="1">
    <location>
        <begin position="137"/>
        <end position="177"/>
    </location>
</feature>
<keyword evidence="3" id="KW-1185">Reference proteome</keyword>
<evidence type="ECO:0000313" key="2">
    <source>
        <dbReference type="EMBL" id="KAG9065198.1"/>
    </source>
</evidence>
<feature type="region of interest" description="Disordered" evidence="1">
    <location>
        <begin position="87"/>
        <end position="185"/>
    </location>
</feature>
<sequence length="315" mass="34558">MKAEPVPAAAAPAAAPAAPDAVETPQGHVDKRNYRIQTTTAEAPEATYPAELWPKYKRKRDYNDITETELANSLDTTGIWDVVERRADKNGPISMPTHTPEPPKTMTTSKPEPKPETETKVKTRTKQLPVKPTRAPKSPPRPNLPPPVPAPSSAPSPTPPSAPAPGPGSAKPNPPSEPQTGSAMISNNVKIVENCRSVTLTWKIFIDKSQAILRWRHEISYFIDRGSSDSLIFLGGSVLQDENTKVISESTEQSIYFSPDGGFGVRISPVGHGTALVWFWKSQTREFSKPSNIVPYSGDDMKYGYDYWDCIPPSW</sequence>
<comment type="caution">
    <text evidence="2">The sequence shown here is derived from an EMBL/GenBank/DDBJ whole genome shotgun (WGS) entry which is preliminary data.</text>
</comment>
<feature type="compositionally biased region" description="Low complexity" evidence="1">
    <location>
        <begin position="1"/>
        <end position="23"/>
    </location>
</feature>
<feature type="compositionally biased region" description="Basic and acidic residues" evidence="1">
    <location>
        <begin position="111"/>
        <end position="121"/>
    </location>
</feature>
<reference evidence="2" key="1">
    <citation type="submission" date="2021-06" db="EMBL/GenBank/DDBJ databases">
        <title>Genome Sequence of Mortierella hyaline Strain SCG-10, a Cold-Adapted, Nitrate-Reducing Fungus Isolated from Soil in Minnesota, USA.</title>
        <authorList>
            <person name="Aldossari N."/>
        </authorList>
    </citation>
    <scope>NUCLEOTIDE SEQUENCE</scope>
    <source>
        <strain evidence="2">SCG-10</strain>
    </source>
</reference>
<evidence type="ECO:0000256" key="1">
    <source>
        <dbReference type="SAM" id="MobiDB-lite"/>
    </source>
</evidence>
<dbReference type="Proteomes" id="UP000707451">
    <property type="component" value="Unassembled WGS sequence"/>
</dbReference>
<accession>A0A9P8BRF4</accession>
<evidence type="ECO:0000313" key="3">
    <source>
        <dbReference type="Proteomes" id="UP000707451"/>
    </source>
</evidence>
<dbReference type="EMBL" id="JAHRHY010000012">
    <property type="protein sequence ID" value="KAG9065198.1"/>
    <property type="molecule type" value="Genomic_DNA"/>
</dbReference>
<dbReference type="OrthoDB" id="2427230at2759"/>
<name>A0A9P8BRF4_9FUNG</name>
<gene>
    <name evidence="2" type="ORF">KI688_002521</name>
</gene>
<organism evidence="2 3">
    <name type="scientific">Linnemannia hyalina</name>
    <dbReference type="NCBI Taxonomy" id="64524"/>
    <lineage>
        <taxon>Eukaryota</taxon>
        <taxon>Fungi</taxon>
        <taxon>Fungi incertae sedis</taxon>
        <taxon>Mucoromycota</taxon>
        <taxon>Mortierellomycotina</taxon>
        <taxon>Mortierellomycetes</taxon>
        <taxon>Mortierellales</taxon>
        <taxon>Mortierellaceae</taxon>
        <taxon>Linnemannia</taxon>
    </lineage>
</organism>
<proteinExistence type="predicted"/>